<dbReference type="GO" id="GO:0009788">
    <property type="term" value="P:negative regulation of abscisic acid-activated signaling pathway"/>
    <property type="evidence" value="ECO:0007669"/>
    <property type="project" value="InterPro"/>
</dbReference>
<keyword evidence="3 6" id="KW-0863">Zinc-finger</keyword>
<evidence type="ECO:0000256" key="6">
    <source>
        <dbReference type="PROSITE-ProRule" id="PRU00042"/>
    </source>
</evidence>
<keyword evidence="2" id="KW-0479">Metal-binding</keyword>
<dbReference type="PROSITE" id="PS50157">
    <property type="entry name" value="ZINC_FINGER_C2H2_2"/>
    <property type="match status" value="1"/>
</dbReference>
<feature type="region of interest" description="Disordered" evidence="7">
    <location>
        <begin position="197"/>
        <end position="249"/>
    </location>
</feature>
<gene>
    <name evidence="9" type="ORF">C2S53_008193</name>
</gene>
<evidence type="ECO:0000256" key="7">
    <source>
        <dbReference type="SAM" id="MobiDB-lite"/>
    </source>
</evidence>
<reference evidence="9 10" key="1">
    <citation type="journal article" date="2021" name="Nat. Commun.">
        <title>Incipient diploidization of the medicinal plant Perilla within 10,000 years.</title>
        <authorList>
            <person name="Zhang Y."/>
            <person name="Shen Q."/>
            <person name="Leng L."/>
            <person name="Zhang D."/>
            <person name="Chen S."/>
            <person name="Shi Y."/>
            <person name="Ning Z."/>
            <person name="Chen S."/>
        </authorList>
    </citation>
    <scope>NUCLEOTIDE SEQUENCE [LARGE SCALE GENOMIC DNA]</scope>
    <source>
        <strain evidence="10">cv. PC099</strain>
    </source>
</reference>
<feature type="region of interest" description="Disordered" evidence="7">
    <location>
        <begin position="76"/>
        <end position="100"/>
    </location>
</feature>
<name>A0AAD4JFM1_PERFH</name>
<keyword evidence="10" id="KW-1185">Reference proteome</keyword>
<feature type="domain" description="C2H2-type" evidence="8">
    <location>
        <begin position="62"/>
        <end position="89"/>
    </location>
</feature>
<evidence type="ECO:0000256" key="2">
    <source>
        <dbReference type="ARBA" id="ARBA00022723"/>
    </source>
</evidence>
<keyword evidence="4" id="KW-0862">Zinc</keyword>
<evidence type="ECO:0000313" key="9">
    <source>
        <dbReference type="EMBL" id="KAH6832521.1"/>
    </source>
</evidence>
<comment type="subcellular location">
    <subcellularLocation>
        <location evidence="1">Nucleus</location>
    </subcellularLocation>
</comment>
<protein>
    <recommendedName>
        <fullName evidence="8">C2H2-type domain-containing protein</fullName>
    </recommendedName>
</protein>
<evidence type="ECO:0000256" key="5">
    <source>
        <dbReference type="ARBA" id="ARBA00023242"/>
    </source>
</evidence>
<feature type="compositionally biased region" description="Acidic residues" evidence="7">
    <location>
        <begin position="238"/>
        <end position="249"/>
    </location>
</feature>
<feature type="compositionally biased region" description="Basic and acidic residues" evidence="7">
    <location>
        <begin position="84"/>
        <end position="95"/>
    </location>
</feature>
<dbReference type="InterPro" id="IPR036236">
    <property type="entry name" value="Znf_C2H2_sf"/>
</dbReference>
<dbReference type="PROSITE" id="PS00028">
    <property type="entry name" value="ZINC_FINGER_C2H2_1"/>
    <property type="match status" value="1"/>
</dbReference>
<dbReference type="EMBL" id="SDAM02000068">
    <property type="protein sequence ID" value="KAH6832521.1"/>
    <property type="molecule type" value="Genomic_DNA"/>
</dbReference>
<comment type="caution">
    <text evidence="9">The sequence shown here is derived from an EMBL/GenBank/DDBJ whole genome shotgun (WGS) entry which is preliminary data.</text>
</comment>
<dbReference type="GO" id="GO:0008270">
    <property type="term" value="F:zinc ion binding"/>
    <property type="evidence" value="ECO:0007669"/>
    <property type="project" value="UniProtKB-KW"/>
</dbReference>
<evidence type="ECO:0000256" key="1">
    <source>
        <dbReference type="ARBA" id="ARBA00004123"/>
    </source>
</evidence>
<dbReference type="InterPro" id="IPR013087">
    <property type="entry name" value="Znf_C2H2_type"/>
</dbReference>
<sequence>MESPRSNANNQLQIVISDVSNKSQEDPSVQSSESAATAAENYQLVIPAEQEQEQEQEQEREYGCRYCQKKFSNKQALGGHQNAHKVERAMEKNEQDNSIGYLGSTTSYSSYHHSRMNMNMAAPFLTPYQYRPHEFLHRSLYSWPSFPNSHQSGVGIVPYNSRPGPALYSGWGRTPTPSFQYGRPQNMNIRLPNFGAGSSSALRPRPGPGASNHAISPFPGFGIRPPAAPINLRNVPGDESDDLDLSLKL</sequence>
<accession>A0AAD4JFM1</accession>
<proteinExistence type="predicted"/>
<dbReference type="PANTHER" id="PTHR47287:SF15">
    <property type="entry name" value="ZINC FINGER PROTEIN 3-LIKE"/>
    <property type="match status" value="1"/>
</dbReference>
<evidence type="ECO:0000256" key="3">
    <source>
        <dbReference type="ARBA" id="ARBA00022771"/>
    </source>
</evidence>
<dbReference type="PANTHER" id="PTHR47287">
    <property type="entry name" value="C2H2 AND C2HC ZINC FINGERS SUPERFAMILY PROTEIN"/>
    <property type="match status" value="1"/>
</dbReference>
<feature type="compositionally biased region" description="Polar residues" evidence="7">
    <location>
        <begin position="17"/>
        <end position="35"/>
    </location>
</feature>
<dbReference type="Proteomes" id="UP001190926">
    <property type="component" value="Unassembled WGS sequence"/>
</dbReference>
<keyword evidence="5" id="KW-0539">Nucleus</keyword>
<evidence type="ECO:0000256" key="4">
    <source>
        <dbReference type="ARBA" id="ARBA00022833"/>
    </source>
</evidence>
<dbReference type="Gene3D" id="3.30.160.60">
    <property type="entry name" value="Classic Zinc Finger"/>
    <property type="match status" value="1"/>
</dbReference>
<organism evidence="9 10">
    <name type="scientific">Perilla frutescens var. hirtella</name>
    <name type="common">Perilla citriodora</name>
    <name type="synonym">Perilla setoyensis</name>
    <dbReference type="NCBI Taxonomy" id="608512"/>
    <lineage>
        <taxon>Eukaryota</taxon>
        <taxon>Viridiplantae</taxon>
        <taxon>Streptophyta</taxon>
        <taxon>Embryophyta</taxon>
        <taxon>Tracheophyta</taxon>
        <taxon>Spermatophyta</taxon>
        <taxon>Magnoliopsida</taxon>
        <taxon>eudicotyledons</taxon>
        <taxon>Gunneridae</taxon>
        <taxon>Pentapetalae</taxon>
        <taxon>asterids</taxon>
        <taxon>lamiids</taxon>
        <taxon>Lamiales</taxon>
        <taxon>Lamiaceae</taxon>
        <taxon>Nepetoideae</taxon>
        <taxon>Elsholtzieae</taxon>
        <taxon>Perilla</taxon>
    </lineage>
</organism>
<dbReference type="SUPFAM" id="SSF57667">
    <property type="entry name" value="beta-beta-alpha zinc fingers"/>
    <property type="match status" value="1"/>
</dbReference>
<dbReference type="InterPro" id="IPR044246">
    <property type="entry name" value="ZFP3-like"/>
</dbReference>
<dbReference type="AlphaFoldDB" id="A0AAD4JFM1"/>
<evidence type="ECO:0000259" key="8">
    <source>
        <dbReference type="PROSITE" id="PS50157"/>
    </source>
</evidence>
<feature type="region of interest" description="Disordered" evidence="7">
    <location>
        <begin position="17"/>
        <end position="45"/>
    </location>
</feature>
<dbReference type="GO" id="GO:0005634">
    <property type="term" value="C:nucleus"/>
    <property type="evidence" value="ECO:0007669"/>
    <property type="project" value="UniProtKB-SubCell"/>
</dbReference>
<evidence type="ECO:0000313" key="10">
    <source>
        <dbReference type="Proteomes" id="UP001190926"/>
    </source>
</evidence>